<evidence type="ECO:0000313" key="5">
    <source>
        <dbReference type="EMBL" id="PNH09600.1"/>
    </source>
</evidence>
<dbReference type="PANTHER" id="PTHR43343:SF2">
    <property type="entry name" value="PDZ DOMAIN-CONTAINING PROTEIN"/>
    <property type="match status" value="1"/>
</dbReference>
<dbReference type="InterPro" id="IPR036034">
    <property type="entry name" value="PDZ_sf"/>
</dbReference>
<feature type="non-terminal residue" evidence="5">
    <location>
        <position position="1"/>
    </location>
</feature>
<dbReference type="SUPFAM" id="SSF50494">
    <property type="entry name" value="Trypsin-like serine proteases"/>
    <property type="match status" value="1"/>
</dbReference>
<dbReference type="InterPro" id="IPR043504">
    <property type="entry name" value="Peptidase_S1_PA_chymotrypsin"/>
</dbReference>
<dbReference type="Proteomes" id="UP000236333">
    <property type="component" value="Unassembled WGS sequence"/>
</dbReference>
<evidence type="ECO:0000256" key="3">
    <source>
        <dbReference type="ARBA" id="ARBA00022801"/>
    </source>
</evidence>
<evidence type="ECO:0000259" key="4">
    <source>
        <dbReference type="PROSITE" id="PS50106"/>
    </source>
</evidence>
<dbReference type="SMART" id="SM00228">
    <property type="entry name" value="PDZ"/>
    <property type="match status" value="1"/>
</dbReference>
<keyword evidence="6" id="KW-1185">Reference proteome</keyword>
<reference evidence="5 6" key="1">
    <citation type="journal article" date="2017" name="Mol. Biol. Evol.">
        <title>The 4-celled Tetrabaena socialis nuclear genome reveals the essential components for genetic control of cell number at the origin of multicellularity in the volvocine lineage.</title>
        <authorList>
            <person name="Featherston J."/>
            <person name="Arakaki Y."/>
            <person name="Hanschen E.R."/>
            <person name="Ferris P.J."/>
            <person name="Michod R.E."/>
            <person name="Olson B.J.S.C."/>
            <person name="Nozaki H."/>
            <person name="Durand P.M."/>
        </authorList>
    </citation>
    <scope>NUCLEOTIDE SEQUENCE [LARGE SCALE GENOMIC DNA]</scope>
    <source>
        <strain evidence="5 6">NIES-571</strain>
    </source>
</reference>
<dbReference type="GO" id="GO:0006508">
    <property type="term" value="P:proteolysis"/>
    <property type="evidence" value="ECO:0007669"/>
    <property type="project" value="UniProtKB-KW"/>
</dbReference>
<dbReference type="GO" id="GO:0008233">
    <property type="term" value="F:peptidase activity"/>
    <property type="evidence" value="ECO:0007669"/>
    <property type="project" value="UniProtKB-KW"/>
</dbReference>
<proteinExistence type="inferred from homology"/>
<dbReference type="Gene3D" id="2.30.42.10">
    <property type="match status" value="1"/>
</dbReference>
<keyword evidence="2 5" id="KW-0645">Protease</keyword>
<protein>
    <submittedName>
        <fullName evidence="5">Protease Do-like 1, chloroplastic</fullName>
    </submittedName>
</protein>
<name>A0A2J8AAP9_9CHLO</name>
<dbReference type="InterPro" id="IPR001478">
    <property type="entry name" value="PDZ"/>
</dbReference>
<comment type="caution">
    <text evidence="5">The sequence shown here is derived from an EMBL/GenBank/DDBJ whole genome shotgun (WGS) entry which is preliminary data.</text>
</comment>
<gene>
    <name evidence="5" type="ORF">TSOC_003750</name>
</gene>
<dbReference type="CDD" id="cd00990">
    <property type="entry name" value="cpPDZ_AtDEGP1-like"/>
    <property type="match status" value="1"/>
</dbReference>
<feature type="domain" description="PDZ" evidence="4">
    <location>
        <begin position="349"/>
        <end position="447"/>
    </location>
</feature>
<dbReference type="InterPro" id="IPR051201">
    <property type="entry name" value="Chloro_Bact_Ser_Proteases"/>
</dbReference>
<dbReference type="Gene3D" id="2.40.10.10">
    <property type="entry name" value="Trypsin-like serine proteases"/>
    <property type="match status" value="1"/>
</dbReference>
<keyword evidence="3" id="KW-0378">Hydrolase</keyword>
<dbReference type="InterPro" id="IPR009003">
    <property type="entry name" value="Peptidase_S1_PA"/>
</dbReference>
<dbReference type="PROSITE" id="PS50106">
    <property type="entry name" value="PDZ"/>
    <property type="match status" value="1"/>
</dbReference>
<organism evidence="5 6">
    <name type="scientific">Tetrabaena socialis</name>
    <dbReference type="NCBI Taxonomy" id="47790"/>
    <lineage>
        <taxon>Eukaryota</taxon>
        <taxon>Viridiplantae</taxon>
        <taxon>Chlorophyta</taxon>
        <taxon>core chlorophytes</taxon>
        <taxon>Chlorophyceae</taxon>
        <taxon>CS clade</taxon>
        <taxon>Chlamydomonadales</taxon>
        <taxon>Tetrabaenaceae</taxon>
        <taxon>Tetrabaena</taxon>
    </lineage>
</organism>
<evidence type="ECO:0000256" key="1">
    <source>
        <dbReference type="ARBA" id="ARBA00010541"/>
    </source>
</evidence>
<evidence type="ECO:0000256" key="2">
    <source>
        <dbReference type="ARBA" id="ARBA00022670"/>
    </source>
</evidence>
<evidence type="ECO:0000313" key="6">
    <source>
        <dbReference type="Proteomes" id="UP000236333"/>
    </source>
</evidence>
<dbReference type="Pfam" id="PF13180">
    <property type="entry name" value="PDZ_2"/>
    <property type="match status" value="1"/>
</dbReference>
<dbReference type="AlphaFoldDB" id="A0A2J8AAP9"/>
<dbReference type="EMBL" id="PGGS01000084">
    <property type="protein sequence ID" value="PNH09600.1"/>
    <property type="molecule type" value="Genomic_DNA"/>
</dbReference>
<comment type="similarity">
    <text evidence="1">Belongs to the peptidase S1C family.</text>
</comment>
<sequence>AANDKAGSAVHEQPERPRLGALALAAGTALGLLLGSGMGPSPASLGPLEPLALIRPAHAEEAPGAAATAAAAGRAPAAAAGAASMSAPAPAPAAGRVGYTRVAGPATVAPPRDVQPLNRNEDAMTMQLPDTPLELTNEELRAIRIFSRNTPSVVNVTNLRQATAIRSASLAGGDRSHPLTPDLAFCNCHPDPYPTHPWIWTILTITETHRPSLPNRRNRLPQVAVQNGYFTTDVQNVPAGLGSGFVWDIKGHIVTNFHVIKGASEVKVTLLDQSTYSATVLSAGLFPIKGVILTDAAADAGSSGGVLLDSGGRVIGINTAIADPTGKGASSGVGFALPIDSVRGLVDQILTFGRVLRPVLGVTLAPPQVLKQLRQPGVLILEVPKGSPADKAGLKPTTRDPRSGAIVFGDIVTGVDGRPVKDYSDLVNIMDEKRVGDTVKVDILRSQTDNLAATGEARRMSVEITLGERGQINFTTE</sequence>
<dbReference type="InterPro" id="IPR039382">
    <property type="entry name" value="DEGP1/8_PDZ_dom"/>
</dbReference>
<dbReference type="SUPFAM" id="SSF50156">
    <property type="entry name" value="PDZ domain-like"/>
    <property type="match status" value="1"/>
</dbReference>
<dbReference type="PANTHER" id="PTHR43343">
    <property type="entry name" value="PEPTIDASE S12"/>
    <property type="match status" value="1"/>
</dbReference>
<accession>A0A2J8AAP9</accession>
<dbReference type="Gene3D" id="2.40.10.120">
    <property type="match status" value="1"/>
</dbReference>
<dbReference type="OrthoDB" id="4217619at2759"/>